<organism evidence="1 2">
    <name type="scientific">Dunaliella salina</name>
    <name type="common">Green alga</name>
    <name type="synonym">Protococcus salinus</name>
    <dbReference type="NCBI Taxonomy" id="3046"/>
    <lineage>
        <taxon>Eukaryota</taxon>
        <taxon>Viridiplantae</taxon>
        <taxon>Chlorophyta</taxon>
        <taxon>core chlorophytes</taxon>
        <taxon>Chlorophyceae</taxon>
        <taxon>CS clade</taxon>
        <taxon>Chlamydomonadales</taxon>
        <taxon>Dunaliellaceae</taxon>
        <taxon>Dunaliella</taxon>
    </lineage>
</organism>
<sequence>MASGEVGPRNWGQDVVIINVLQQFGMPLSLQQQGNATIATLRTVCKSWKNACDAAPYEKVKAKLWGTGDKASLAAFLRCHARIQALELSSDPDVSTILAQSKSIDELRGLLLSLPRSLTSVAVEGALAVPLSLVVCALHLPTQLTHLSLQQPPDKWSFVPSMFPWEKSLMEEIVNKKHSGDSKSNGFADLHDVVNILRWGGLPGLQGGPELNRAMYGPAVWERFKEAWLQFEQGVAACLWTMPHLESLVLETPARSLCPGIIRGLTAPDNTVLRSLHLVSVFQRISVDG</sequence>
<comment type="caution">
    <text evidence="1">The sequence shown here is derived from an EMBL/GenBank/DDBJ whole genome shotgun (WGS) entry which is preliminary data.</text>
</comment>
<dbReference type="Proteomes" id="UP000815325">
    <property type="component" value="Unassembled WGS sequence"/>
</dbReference>
<dbReference type="EMBL" id="MU069580">
    <property type="protein sequence ID" value="KAF5838394.1"/>
    <property type="molecule type" value="Genomic_DNA"/>
</dbReference>
<reference evidence="1" key="2">
    <citation type="submission" date="2020-06" db="EMBL/GenBank/DDBJ databases">
        <authorList>
            <consortium name="DOE Joint Genome Institute"/>
            <person name="Calhoun S."/>
            <person name="Polle J.E."/>
            <person name="Mckie-Krisberg Z."/>
            <person name="Prochnik S."/>
            <person name="Neofotis P."/>
            <person name="Yim W.C."/>
            <person name="Hathwaik L.T."/>
            <person name="Jenkins J."/>
            <person name="Molina H."/>
            <person name="Bunkenborg J."/>
            <person name="Grigoriev I.V."/>
            <person name="Barry K."/>
            <person name="Schmutz J."/>
            <person name="Jin E."/>
            <person name="Cushman J.C."/>
            <person name="Magnuson J.K."/>
        </authorList>
    </citation>
    <scope>NUCLEOTIDE SEQUENCE</scope>
    <source>
        <strain evidence="1">CCAP 19/18</strain>
    </source>
</reference>
<accession>A0ABQ7GUV3</accession>
<reference evidence="1" key="1">
    <citation type="submission" date="2017-08" db="EMBL/GenBank/DDBJ databases">
        <authorList>
            <person name="Polle J.E."/>
            <person name="Barry K."/>
            <person name="Cushman J."/>
            <person name="Schmutz J."/>
            <person name="Tran D."/>
            <person name="Hathwaick L.T."/>
            <person name="Yim W.C."/>
            <person name="Jenkins J."/>
            <person name="Mckie-Krisberg Z.M."/>
            <person name="Prochnik S."/>
            <person name="Lindquist E."/>
            <person name="Dockter R.B."/>
            <person name="Adam C."/>
            <person name="Molina H."/>
            <person name="Bunkerborg J."/>
            <person name="Jin E."/>
            <person name="Buchheim M."/>
            <person name="Magnuson J."/>
        </authorList>
    </citation>
    <scope>NUCLEOTIDE SEQUENCE</scope>
    <source>
        <strain evidence="1">CCAP 19/18</strain>
    </source>
</reference>
<keyword evidence="2" id="KW-1185">Reference proteome</keyword>
<evidence type="ECO:0000313" key="2">
    <source>
        <dbReference type="Proteomes" id="UP000815325"/>
    </source>
</evidence>
<proteinExistence type="predicted"/>
<protein>
    <submittedName>
        <fullName evidence="1">Uncharacterized protein</fullName>
    </submittedName>
</protein>
<name>A0ABQ7GUV3_DUNSA</name>
<evidence type="ECO:0000313" key="1">
    <source>
        <dbReference type="EMBL" id="KAF5838395.1"/>
    </source>
</evidence>
<gene>
    <name evidence="1" type="ORF">DUNSADRAFT_2934</name>
</gene>
<dbReference type="EMBL" id="MU069580">
    <property type="protein sequence ID" value="KAF5838395.1"/>
    <property type="molecule type" value="Genomic_DNA"/>
</dbReference>